<dbReference type="InterPro" id="IPR003439">
    <property type="entry name" value="ABC_transporter-like_ATP-bd"/>
</dbReference>
<dbReference type="PANTHER" id="PTHR42939">
    <property type="entry name" value="ABC TRANSPORTER ATP-BINDING PROTEIN ALBC-RELATED"/>
    <property type="match status" value="1"/>
</dbReference>
<evidence type="ECO:0000256" key="1">
    <source>
        <dbReference type="ARBA" id="ARBA00022448"/>
    </source>
</evidence>
<reference evidence="6" key="1">
    <citation type="journal article" date="2019" name="Int. J. Syst. Evol. Microbiol.">
        <title>The Global Catalogue of Microorganisms (GCM) 10K type strain sequencing project: providing services to taxonomists for standard genome sequencing and annotation.</title>
        <authorList>
            <consortium name="The Broad Institute Genomics Platform"/>
            <consortium name="The Broad Institute Genome Sequencing Center for Infectious Disease"/>
            <person name="Wu L."/>
            <person name="Ma J."/>
        </authorList>
    </citation>
    <scope>NUCLEOTIDE SEQUENCE [LARGE SCALE GENOMIC DNA]</scope>
    <source>
        <strain evidence="6">CCM 8895</strain>
    </source>
</reference>
<sequence length="212" mass="23835">MKFIELEAVNKRLNDQLLIDNVNLKIDQGEIVTFEGINGSGKTIILKAILGLIKIDGKISIDQQIINPKIKYPISVGILIERPSLFENMTAFQNLKLLARLQDNVNNNDITQLLTLLGLKENIHQKVKKFSLGMKQKVGIAQALLGRNQLIVLDEPTNALDKESIESLVKIIKDFNTNKTTFLVTSHDAQFLQKISTKHFRIENGGIHEKIS</sequence>
<evidence type="ECO:0000256" key="2">
    <source>
        <dbReference type="ARBA" id="ARBA00022741"/>
    </source>
</evidence>
<dbReference type="GO" id="GO:0005524">
    <property type="term" value="F:ATP binding"/>
    <property type="evidence" value="ECO:0007669"/>
    <property type="project" value="UniProtKB-KW"/>
</dbReference>
<protein>
    <submittedName>
        <fullName evidence="5">ATP-binding cassette domain-containing protein</fullName>
    </submittedName>
</protein>
<evidence type="ECO:0000313" key="6">
    <source>
        <dbReference type="Proteomes" id="UP001596186"/>
    </source>
</evidence>
<dbReference type="PANTHER" id="PTHR42939:SF1">
    <property type="entry name" value="ABC TRANSPORTER ATP-BINDING PROTEIN ALBC-RELATED"/>
    <property type="match status" value="1"/>
</dbReference>
<keyword evidence="2" id="KW-0547">Nucleotide-binding</keyword>
<dbReference type="InterPro" id="IPR027417">
    <property type="entry name" value="P-loop_NTPase"/>
</dbReference>
<dbReference type="InterPro" id="IPR003593">
    <property type="entry name" value="AAA+_ATPase"/>
</dbReference>
<comment type="caution">
    <text evidence="5">The sequence shown here is derived from an EMBL/GenBank/DDBJ whole genome shotgun (WGS) entry which is preliminary data.</text>
</comment>
<keyword evidence="1" id="KW-0813">Transport</keyword>
<keyword evidence="6" id="KW-1185">Reference proteome</keyword>
<evidence type="ECO:0000259" key="4">
    <source>
        <dbReference type="PROSITE" id="PS50893"/>
    </source>
</evidence>
<dbReference type="RefSeq" id="WP_125591891.1">
    <property type="nucleotide sequence ID" value="NZ_JBHSSN010000002.1"/>
</dbReference>
<proteinExistence type="predicted"/>
<organism evidence="5 6">
    <name type="scientific">Companilactobacillus baiquanensis</name>
    <dbReference type="NCBI Taxonomy" id="2486005"/>
    <lineage>
        <taxon>Bacteria</taxon>
        <taxon>Bacillati</taxon>
        <taxon>Bacillota</taxon>
        <taxon>Bacilli</taxon>
        <taxon>Lactobacillales</taxon>
        <taxon>Lactobacillaceae</taxon>
        <taxon>Companilactobacillus</taxon>
    </lineage>
</organism>
<dbReference type="PROSITE" id="PS00211">
    <property type="entry name" value="ABC_TRANSPORTER_1"/>
    <property type="match status" value="1"/>
</dbReference>
<dbReference type="PROSITE" id="PS50893">
    <property type="entry name" value="ABC_TRANSPORTER_2"/>
    <property type="match status" value="1"/>
</dbReference>
<dbReference type="Pfam" id="PF00005">
    <property type="entry name" value="ABC_tran"/>
    <property type="match status" value="1"/>
</dbReference>
<dbReference type="Proteomes" id="UP001596186">
    <property type="component" value="Unassembled WGS sequence"/>
</dbReference>
<dbReference type="SUPFAM" id="SSF52540">
    <property type="entry name" value="P-loop containing nucleoside triphosphate hydrolases"/>
    <property type="match status" value="1"/>
</dbReference>
<dbReference type="InterPro" id="IPR051782">
    <property type="entry name" value="ABC_Transporter_VariousFunc"/>
</dbReference>
<evidence type="ECO:0000313" key="5">
    <source>
        <dbReference type="EMBL" id="MFC6322429.1"/>
    </source>
</evidence>
<dbReference type="EMBL" id="JBHSSN010000002">
    <property type="protein sequence ID" value="MFC6322429.1"/>
    <property type="molecule type" value="Genomic_DNA"/>
</dbReference>
<evidence type="ECO:0000256" key="3">
    <source>
        <dbReference type="ARBA" id="ARBA00022840"/>
    </source>
</evidence>
<dbReference type="Gene3D" id="3.40.50.300">
    <property type="entry name" value="P-loop containing nucleotide triphosphate hydrolases"/>
    <property type="match status" value="1"/>
</dbReference>
<keyword evidence="3 5" id="KW-0067">ATP-binding</keyword>
<gene>
    <name evidence="5" type="ORF">ACFP1F_01435</name>
</gene>
<name>A0ABW1URU6_9LACO</name>
<feature type="domain" description="ABC transporter" evidence="4">
    <location>
        <begin position="4"/>
        <end position="211"/>
    </location>
</feature>
<dbReference type="InterPro" id="IPR017871">
    <property type="entry name" value="ABC_transporter-like_CS"/>
</dbReference>
<dbReference type="SMART" id="SM00382">
    <property type="entry name" value="AAA"/>
    <property type="match status" value="1"/>
</dbReference>
<accession>A0ABW1URU6</accession>